<gene>
    <name evidence="1" type="ORF">E2C01_007504</name>
</gene>
<dbReference type="AlphaFoldDB" id="A0A5B7D4E0"/>
<protein>
    <submittedName>
        <fullName evidence="1">Uncharacterized protein</fullName>
    </submittedName>
</protein>
<comment type="caution">
    <text evidence="1">The sequence shown here is derived from an EMBL/GenBank/DDBJ whole genome shotgun (WGS) entry which is preliminary data.</text>
</comment>
<proteinExistence type="predicted"/>
<dbReference type="EMBL" id="VSRR010000375">
    <property type="protein sequence ID" value="MPC14733.1"/>
    <property type="molecule type" value="Genomic_DNA"/>
</dbReference>
<name>A0A5B7D4E0_PORTR</name>
<evidence type="ECO:0000313" key="1">
    <source>
        <dbReference type="EMBL" id="MPC14733.1"/>
    </source>
</evidence>
<sequence length="116" mass="13001">MKEEDEQEDQKRRTNKSRAIELAKFLPCEFLRLHTSRRGIARGGLGDGGPTHILLRVHYVTGLGHWVLMALRMSYSICPSMEKSGSEAWDEVRVSEGEITRMTGGTKQLSATAVLQ</sequence>
<keyword evidence="2" id="KW-1185">Reference proteome</keyword>
<organism evidence="1 2">
    <name type="scientific">Portunus trituberculatus</name>
    <name type="common">Swimming crab</name>
    <name type="synonym">Neptunus trituberculatus</name>
    <dbReference type="NCBI Taxonomy" id="210409"/>
    <lineage>
        <taxon>Eukaryota</taxon>
        <taxon>Metazoa</taxon>
        <taxon>Ecdysozoa</taxon>
        <taxon>Arthropoda</taxon>
        <taxon>Crustacea</taxon>
        <taxon>Multicrustacea</taxon>
        <taxon>Malacostraca</taxon>
        <taxon>Eumalacostraca</taxon>
        <taxon>Eucarida</taxon>
        <taxon>Decapoda</taxon>
        <taxon>Pleocyemata</taxon>
        <taxon>Brachyura</taxon>
        <taxon>Eubrachyura</taxon>
        <taxon>Portunoidea</taxon>
        <taxon>Portunidae</taxon>
        <taxon>Portuninae</taxon>
        <taxon>Portunus</taxon>
    </lineage>
</organism>
<evidence type="ECO:0000313" key="2">
    <source>
        <dbReference type="Proteomes" id="UP000324222"/>
    </source>
</evidence>
<reference evidence="1 2" key="1">
    <citation type="submission" date="2019-05" db="EMBL/GenBank/DDBJ databases">
        <title>Another draft genome of Portunus trituberculatus and its Hox gene families provides insights of decapod evolution.</title>
        <authorList>
            <person name="Jeong J.-H."/>
            <person name="Song I."/>
            <person name="Kim S."/>
            <person name="Choi T."/>
            <person name="Kim D."/>
            <person name="Ryu S."/>
            <person name="Kim W."/>
        </authorList>
    </citation>
    <scope>NUCLEOTIDE SEQUENCE [LARGE SCALE GENOMIC DNA]</scope>
    <source>
        <tissue evidence="1">Muscle</tissue>
    </source>
</reference>
<accession>A0A5B7D4E0</accession>
<dbReference type="Proteomes" id="UP000324222">
    <property type="component" value="Unassembled WGS sequence"/>
</dbReference>